<comment type="caution">
    <text evidence="2">The sequence shown here is derived from an EMBL/GenBank/DDBJ whole genome shotgun (WGS) entry which is preliminary data.</text>
</comment>
<dbReference type="Proteomes" id="UP000011885">
    <property type="component" value="Unassembled WGS sequence"/>
</dbReference>
<keyword evidence="1" id="KW-0732">Signal</keyword>
<feature type="chain" id="PRO_5004072667" evidence="1">
    <location>
        <begin position="31"/>
        <end position="489"/>
    </location>
</feature>
<evidence type="ECO:0000256" key="1">
    <source>
        <dbReference type="SAM" id="SignalP"/>
    </source>
</evidence>
<feature type="signal peptide" evidence="1">
    <location>
        <begin position="1"/>
        <end position="30"/>
    </location>
</feature>
<keyword evidence="3" id="KW-1185">Reference proteome</keyword>
<dbReference type="AlphaFoldDB" id="M5TXL3"/>
<protein>
    <submittedName>
        <fullName evidence="2">Putative secreted protein</fullName>
    </submittedName>
</protein>
<dbReference type="PATRIC" id="fig|1263870.3.peg.5091"/>
<dbReference type="EMBL" id="ANOH01000333">
    <property type="protein sequence ID" value="EMI53749.1"/>
    <property type="molecule type" value="Genomic_DNA"/>
</dbReference>
<reference evidence="2 3" key="1">
    <citation type="journal article" date="2013" name="Mar. Genomics">
        <title>Expression of sulfatases in Rhodopirellula baltica and the diversity of sulfatases in the genus Rhodopirellula.</title>
        <authorList>
            <person name="Wegner C.E."/>
            <person name="Richter-Heitmann T."/>
            <person name="Klindworth A."/>
            <person name="Klockow C."/>
            <person name="Richter M."/>
            <person name="Achstetter T."/>
            <person name="Glockner F.O."/>
            <person name="Harder J."/>
        </authorList>
    </citation>
    <scope>NUCLEOTIDE SEQUENCE [LARGE SCALE GENOMIC DNA]</scope>
    <source>
        <strain evidence="2 3">SM41</strain>
    </source>
</reference>
<sequence length="489" mass="50718">MTIMSIHYRIATILAVIALTSGLNTPHGQAQSQYTTNAQLASCGTPACGAPNCGGTNCGGTTYSSTPYQTSYGSYAAEGYSTMPYGGGTSCYGATGDTSSLYESGYTAQAMAGGTATSGTGITYSDGYSVAGPSSAGMYSSSAGACGNGGMMAGGGSIGGGGMGGAVIGGGYATGGGAVYGDPCGNAQVATMPTFGSGTFGNFAPGFYGGFEFLWLRANFGQNVALIIDPPVGNTLVPFEYDNDLSPRAWLGWQSCRGTGFRFTYFSFDNEPDPVSVTAVTGATPVFVHVFGAGANLTRNANANVGSTLTSHHELKMQAYDIEATQQFCFASTQAMFGLGVRIAEIEQLLRGDVYDGGGVYEEAVRNDLKFQGAGPTASLWLTRQIMCSRFSFYSNLRGAFLIGDTDQRIYEMKGAYTTELEDRAIHREILTNAECSVGLQFGQSLTPRCGCFLRVGYEAQIWLDAGGPVNSDSSIGLDGVTFATGLAL</sequence>
<organism evidence="2 3">
    <name type="scientific">Rhodopirellula sallentina SM41</name>
    <dbReference type="NCBI Taxonomy" id="1263870"/>
    <lineage>
        <taxon>Bacteria</taxon>
        <taxon>Pseudomonadati</taxon>
        <taxon>Planctomycetota</taxon>
        <taxon>Planctomycetia</taxon>
        <taxon>Pirellulales</taxon>
        <taxon>Pirellulaceae</taxon>
        <taxon>Rhodopirellula</taxon>
    </lineage>
</organism>
<accession>M5TXL3</accession>
<dbReference type="OrthoDB" id="271223at2"/>
<gene>
    <name evidence="2" type="ORF">RSSM_04812</name>
</gene>
<proteinExistence type="predicted"/>
<name>M5TXL3_9BACT</name>
<evidence type="ECO:0000313" key="2">
    <source>
        <dbReference type="EMBL" id="EMI53749.1"/>
    </source>
</evidence>
<evidence type="ECO:0000313" key="3">
    <source>
        <dbReference type="Proteomes" id="UP000011885"/>
    </source>
</evidence>